<evidence type="ECO:0008006" key="5">
    <source>
        <dbReference type="Google" id="ProtNLM"/>
    </source>
</evidence>
<reference evidence="3 4" key="1">
    <citation type="submission" date="2018-06" db="EMBL/GenBank/DDBJ databases">
        <title>Fusarium incarnatum-equiseti species complex species 28.</title>
        <authorList>
            <person name="Gardiner D.M."/>
        </authorList>
    </citation>
    <scope>NUCLEOTIDE SEQUENCE [LARGE SCALE GENOMIC DNA]</scope>
    <source>
        <strain evidence="3 4">FIESC_28</strain>
    </source>
</reference>
<keyword evidence="2" id="KW-0732">Signal</keyword>
<evidence type="ECO:0000313" key="3">
    <source>
        <dbReference type="EMBL" id="RBR23800.1"/>
    </source>
</evidence>
<feature type="region of interest" description="Disordered" evidence="1">
    <location>
        <begin position="281"/>
        <end position="324"/>
    </location>
</feature>
<evidence type="ECO:0000256" key="2">
    <source>
        <dbReference type="SAM" id="SignalP"/>
    </source>
</evidence>
<organism evidence="3 4">
    <name type="scientific">Fusarium coffeatum</name>
    <dbReference type="NCBI Taxonomy" id="231269"/>
    <lineage>
        <taxon>Eukaryota</taxon>
        <taxon>Fungi</taxon>
        <taxon>Dikarya</taxon>
        <taxon>Ascomycota</taxon>
        <taxon>Pezizomycotina</taxon>
        <taxon>Sordariomycetes</taxon>
        <taxon>Hypocreomycetidae</taxon>
        <taxon>Hypocreales</taxon>
        <taxon>Nectriaceae</taxon>
        <taxon>Fusarium</taxon>
        <taxon>Fusarium incarnatum-equiseti species complex</taxon>
    </lineage>
</organism>
<proteinExistence type="predicted"/>
<dbReference type="RefSeq" id="XP_031018391.1">
    <property type="nucleotide sequence ID" value="XM_031157565.1"/>
</dbReference>
<dbReference type="Proteomes" id="UP000253153">
    <property type="component" value="Unassembled WGS sequence"/>
</dbReference>
<gene>
    <name evidence="3" type="ORF">FIESC28_03416</name>
</gene>
<feature type="compositionally biased region" description="Basic and acidic residues" evidence="1">
    <location>
        <begin position="294"/>
        <end position="316"/>
    </location>
</feature>
<accession>A0A366S554</accession>
<evidence type="ECO:0000256" key="1">
    <source>
        <dbReference type="SAM" id="MobiDB-lite"/>
    </source>
</evidence>
<keyword evidence="4" id="KW-1185">Reference proteome</keyword>
<feature type="signal peptide" evidence="2">
    <location>
        <begin position="1"/>
        <end position="22"/>
    </location>
</feature>
<feature type="chain" id="PRO_5016595800" description="Extracellular membrane protein CFEM domain-containing protein" evidence="2">
    <location>
        <begin position="23"/>
        <end position="343"/>
    </location>
</feature>
<comment type="caution">
    <text evidence="3">The sequence shown here is derived from an EMBL/GenBank/DDBJ whole genome shotgun (WGS) entry which is preliminary data.</text>
</comment>
<dbReference type="OrthoDB" id="3538998at2759"/>
<name>A0A366S554_9HYPO</name>
<dbReference type="AlphaFoldDB" id="A0A366S554"/>
<sequence length="343" mass="37314">MPRHLSILRIVSLLAIISPISAAKYGYIESKDCVDPSGYEQCYKTGDAARNDCINKNCKNKNRDCISACDCAFNFGVVDCALTSCWNKVYSCEYQNTVLELGGNCQDEKFEDIPFFPAPDDAPDACSCNLGKVATSLNRAVEELDTCIERNQDTWDSLSLDEQEVFIKACKCCTSSGILSSFWGICPDTKPSLLGADEYWNILISQDEDYPQCGDYNDVYSCAKDLKFTPPGEDKSAKFYGPGELPKNGTNTLSNMEGSITSPLSGATFTWTDGPIVHPITAASADAKPTGSSDNKDDKDDGKSDEANETGKNETGKEDEEDAASIISPPVWALVFLVFALLP</sequence>
<evidence type="ECO:0000313" key="4">
    <source>
        <dbReference type="Proteomes" id="UP000253153"/>
    </source>
</evidence>
<dbReference type="GeneID" id="41992861"/>
<protein>
    <recommendedName>
        <fullName evidence="5">Extracellular membrane protein CFEM domain-containing protein</fullName>
    </recommendedName>
</protein>
<dbReference type="EMBL" id="QKXC01000069">
    <property type="protein sequence ID" value="RBR23800.1"/>
    <property type="molecule type" value="Genomic_DNA"/>
</dbReference>